<keyword evidence="3" id="KW-1185">Reference proteome</keyword>
<organism evidence="2 3">
    <name type="scientific">Odoribacter laneus YIT 12061</name>
    <dbReference type="NCBI Taxonomy" id="742817"/>
    <lineage>
        <taxon>Bacteria</taxon>
        <taxon>Pseudomonadati</taxon>
        <taxon>Bacteroidota</taxon>
        <taxon>Bacteroidia</taxon>
        <taxon>Bacteroidales</taxon>
        <taxon>Odoribacteraceae</taxon>
        <taxon>Odoribacter</taxon>
    </lineage>
</organism>
<dbReference type="Proteomes" id="UP000004892">
    <property type="component" value="Unassembled WGS sequence"/>
</dbReference>
<dbReference type="HOGENOM" id="CLU_2130879_0_0_10"/>
<proteinExistence type="predicted"/>
<dbReference type="PATRIC" id="fig|742817.3.peg.1033"/>
<protein>
    <submittedName>
        <fullName evidence="2">Uncharacterized protein</fullName>
    </submittedName>
</protein>
<name>H1DFD9_9BACT</name>
<dbReference type="GeneID" id="98068568"/>
<reference evidence="2 3" key="1">
    <citation type="submission" date="2012-01" db="EMBL/GenBank/DDBJ databases">
        <title>The Genome Sequence of Odoribacter laneus YIT 12061.</title>
        <authorList>
            <consortium name="The Broad Institute Genome Sequencing Platform"/>
            <person name="Earl A."/>
            <person name="Ward D."/>
            <person name="Feldgarden M."/>
            <person name="Gevers D."/>
            <person name="Morotomi M."/>
            <person name="Young S.K."/>
            <person name="Zeng Q."/>
            <person name="Gargeya S."/>
            <person name="Fitzgerald M."/>
            <person name="Haas B."/>
            <person name="Abouelleil A."/>
            <person name="Alvarado L."/>
            <person name="Arachchi H.M."/>
            <person name="Berlin A."/>
            <person name="Chapman S.B."/>
            <person name="Gearin G."/>
            <person name="Goldberg J."/>
            <person name="Griggs A."/>
            <person name="Gujja S."/>
            <person name="Hansen M."/>
            <person name="Heiman D."/>
            <person name="Howarth C."/>
            <person name="Larimer J."/>
            <person name="Lui A."/>
            <person name="MacDonald P.J.P."/>
            <person name="McCowen C."/>
            <person name="Montmayeur A."/>
            <person name="Murphy C."/>
            <person name="Neiman D."/>
            <person name="Pearson M."/>
            <person name="Priest M."/>
            <person name="Roberts A."/>
            <person name="Saif S."/>
            <person name="Shea T."/>
            <person name="Sisk P."/>
            <person name="Stolte C."/>
            <person name="Sykes S."/>
            <person name="Wortman J."/>
            <person name="Nusbaum C."/>
            <person name="Birren B."/>
        </authorList>
    </citation>
    <scope>NUCLEOTIDE SEQUENCE [LARGE SCALE GENOMIC DNA]</scope>
    <source>
        <strain evidence="2 3">YIT 12061</strain>
    </source>
</reference>
<comment type="caution">
    <text evidence="2">The sequence shown here is derived from an EMBL/GenBank/DDBJ whole genome shotgun (WGS) entry which is preliminary data.</text>
</comment>
<dbReference type="STRING" id="742817.HMPREF9449_00975"/>
<evidence type="ECO:0000313" key="2">
    <source>
        <dbReference type="EMBL" id="EHP48932.1"/>
    </source>
</evidence>
<dbReference type="RefSeq" id="WP_009136123.1">
    <property type="nucleotide sequence ID" value="NZ_JH594596.1"/>
</dbReference>
<evidence type="ECO:0000313" key="3">
    <source>
        <dbReference type="Proteomes" id="UP000004892"/>
    </source>
</evidence>
<feature type="transmembrane region" description="Helical" evidence="1">
    <location>
        <begin position="21"/>
        <end position="42"/>
    </location>
</feature>
<sequence>MKQYINSNRSKVYFSCWSRKGFAVFAALGKNICISVLALHMYGSVLLKAARRGIMVNRDTCAEAEENCPVWKEIRERCNLAFAGEVCPDENKNDREKKYKLGDMTVKHCISLF</sequence>
<dbReference type="AlphaFoldDB" id="H1DFD9"/>
<keyword evidence="1" id="KW-0812">Transmembrane</keyword>
<gene>
    <name evidence="2" type="ORF">HMPREF9449_00975</name>
</gene>
<keyword evidence="1" id="KW-1133">Transmembrane helix</keyword>
<dbReference type="EMBL" id="ADMC01000015">
    <property type="protein sequence ID" value="EHP48932.1"/>
    <property type="molecule type" value="Genomic_DNA"/>
</dbReference>
<keyword evidence="1" id="KW-0472">Membrane</keyword>
<evidence type="ECO:0000256" key="1">
    <source>
        <dbReference type="SAM" id="Phobius"/>
    </source>
</evidence>
<accession>H1DFD9</accession>